<dbReference type="AlphaFoldDB" id="A0A917J6N4"/>
<keyword evidence="2" id="KW-1133">Transmembrane helix</keyword>
<organism evidence="3 4">
    <name type="scientific">Mucilaginibacter galii</name>
    <dbReference type="NCBI Taxonomy" id="2005073"/>
    <lineage>
        <taxon>Bacteria</taxon>
        <taxon>Pseudomonadati</taxon>
        <taxon>Bacteroidota</taxon>
        <taxon>Sphingobacteriia</taxon>
        <taxon>Sphingobacteriales</taxon>
        <taxon>Sphingobacteriaceae</taxon>
        <taxon>Mucilaginibacter</taxon>
    </lineage>
</organism>
<dbReference type="EMBL" id="BMDO01000001">
    <property type="protein sequence ID" value="GGI48855.1"/>
    <property type="molecule type" value="Genomic_DNA"/>
</dbReference>
<protein>
    <submittedName>
        <fullName evidence="3">Uncharacterized protein</fullName>
    </submittedName>
</protein>
<evidence type="ECO:0000256" key="1">
    <source>
        <dbReference type="SAM" id="MobiDB-lite"/>
    </source>
</evidence>
<keyword evidence="2" id="KW-0472">Membrane</keyword>
<evidence type="ECO:0000313" key="3">
    <source>
        <dbReference type="EMBL" id="GGI48855.1"/>
    </source>
</evidence>
<sequence>MDKTVHDFIESGILEAYITGAASEQENQEVLYMKQHYPAVQKELKEIESSLELMARHMSIPPPPNLWDRIEDEISGLVKTDKHKPAEQERDYQHYQKQTTKPEPDYIEVEGQSSHMRIHKAWKWVFAAVFVLGKIFLGFAIYFYLENRQAQQNILELKQQLREVRGK</sequence>
<feature type="region of interest" description="Disordered" evidence="1">
    <location>
        <begin position="81"/>
        <end position="101"/>
    </location>
</feature>
<dbReference type="Proteomes" id="UP000662074">
    <property type="component" value="Unassembled WGS sequence"/>
</dbReference>
<keyword evidence="4" id="KW-1185">Reference proteome</keyword>
<accession>A0A917J6N4</accession>
<dbReference type="RefSeq" id="WP_188412746.1">
    <property type="nucleotide sequence ID" value="NZ_BMDO01000001.1"/>
</dbReference>
<name>A0A917J6N4_9SPHI</name>
<evidence type="ECO:0000256" key="2">
    <source>
        <dbReference type="SAM" id="Phobius"/>
    </source>
</evidence>
<reference evidence="3" key="2">
    <citation type="submission" date="2020-09" db="EMBL/GenBank/DDBJ databases">
        <authorList>
            <person name="Sun Q."/>
            <person name="Sedlacek I."/>
        </authorList>
    </citation>
    <scope>NUCLEOTIDE SEQUENCE</scope>
    <source>
        <strain evidence="3">CCM 8711</strain>
    </source>
</reference>
<proteinExistence type="predicted"/>
<feature type="transmembrane region" description="Helical" evidence="2">
    <location>
        <begin position="124"/>
        <end position="145"/>
    </location>
</feature>
<comment type="caution">
    <text evidence="3">The sequence shown here is derived from an EMBL/GenBank/DDBJ whole genome shotgun (WGS) entry which is preliminary data.</text>
</comment>
<evidence type="ECO:0000313" key="4">
    <source>
        <dbReference type="Proteomes" id="UP000662074"/>
    </source>
</evidence>
<keyword evidence="2" id="KW-0812">Transmembrane</keyword>
<reference evidence="3" key="1">
    <citation type="journal article" date="2014" name="Int. J. Syst. Evol. Microbiol.">
        <title>Complete genome sequence of Corynebacterium casei LMG S-19264T (=DSM 44701T), isolated from a smear-ripened cheese.</title>
        <authorList>
            <consortium name="US DOE Joint Genome Institute (JGI-PGF)"/>
            <person name="Walter F."/>
            <person name="Albersmeier A."/>
            <person name="Kalinowski J."/>
            <person name="Ruckert C."/>
        </authorList>
    </citation>
    <scope>NUCLEOTIDE SEQUENCE</scope>
    <source>
        <strain evidence="3">CCM 8711</strain>
    </source>
</reference>
<gene>
    <name evidence="3" type="ORF">GCM10011425_00670</name>
</gene>